<comment type="caution">
    <text evidence="1">The sequence shown here is derived from an EMBL/GenBank/DDBJ whole genome shotgun (WGS) entry which is preliminary data.</text>
</comment>
<dbReference type="AlphaFoldDB" id="A0A561V8B4"/>
<keyword evidence="2" id="KW-1185">Reference proteome</keyword>
<organism evidence="1 2">
    <name type="scientific">Saccharopolyspora dendranthemae</name>
    <dbReference type="NCBI Taxonomy" id="1181886"/>
    <lineage>
        <taxon>Bacteria</taxon>
        <taxon>Bacillati</taxon>
        <taxon>Actinomycetota</taxon>
        <taxon>Actinomycetes</taxon>
        <taxon>Pseudonocardiales</taxon>
        <taxon>Pseudonocardiaceae</taxon>
        <taxon>Saccharopolyspora</taxon>
    </lineage>
</organism>
<dbReference type="Proteomes" id="UP000316184">
    <property type="component" value="Unassembled WGS sequence"/>
</dbReference>
<gene>
    <name evidence="1" type="ORF">FHU35_11470</name>
</gene>
<protein>
    <submittedName>
        <fullName evidence="1">Uncharacterized protein</fullName>
    </submittedName>
</protein>
<reference evidence="1 2" key="1">
    <citation type="submission" date="2019-06" db="EMBL/GenBank/DDBJ databases">
        <title>Sequencing the genomes of 1000 actinobacteria strains.</title>
        <authorList>
            <person name="Klenk H.-P."/>
        </authorList>
    </citation>
    <scope>NUCLEOTIDE SEQUENCE [LARGE SCALE GENOMIC DNA]</scope>
    <source>
        <strain evidence="1 2">DSM 46699</strain>
    </source>
</reference>
<name>A0A561V8B4_9PSEU</name>
<sequence>MSADTTRLAVLLRSTQWMLDDLAHEVGSGALNSTELATTATALDEVAALLHDLSRSQHPFA</sequence>
<dbReference type="EMBL" id="VIWX01000001">
    <property type="protein sequence ID" value="TWG07851.1"/>
    <property type="molecule type" value="Genomic_DNA"/>
</dbReference>
<dbReference type="RefSeq" id="WP_145736214.1">
    <property type="nucleotide sequence ID" value="NZ_VIWX01000001.1"/>
</dbReference>
<evidence type="ECO:0000313" key="2">
    <source>
        <dbReference type="Proteomes" id="UP000316184"/>
    </source>
</evidence>
<proteinExistence type="predicted"/>
<accession>A0A561V8B4</accession>
<evidence type="ECO:0000313" key="1">
    <source>
        <dbReference type="EMBL" id="TWG07851.1"/>
    </source>
</evidence>